<evidence type="ECO:0000256" key="1">
    <source>
        <dbReference type="SAM" id="Phobius"/>
    </source>
</evidence>
<gene>
    <name evidence="2" type="ORF">MED92_10674</name>
</gene>
<keyword evidence="1" id="KW-0472">Membrane</keyword>
<accession>A0A7U8C9A1</accession>
<evidence type="ECO:0000313" key="3">
    <source>
        <dbReference type="Proteomes" id="UP000002171"/>
    </source>
</evidence>
<name>A0A7U8C9A1_NEPCE</name>
<dbReference type="Proteomes" id="UP000002171">
    <property type="component" value="Unassembled WGS sequence"/>
</dbReference>
<proteinExistence type="predicted"/>
<feature type="transmembrane region" description="Helical" evidence="1">
    <location>
        <begin position="73"/>
        <end position="92"/>
    </location>
</feature>
<evidence type="ECO:0000313" key="2">
    <source>
        <dbReference type="EMBL" id="EAR62164.1"/>
    </source>
</evidence>
<keyword evidence="1" id="KW-1133">Transmembrane helix</keyword>
<dbReference type="EMBL" id="AAOW01000004">
    <property type="protein sequence ID" value="EAR62164.1"/>
    <property type="molecule type" value="Genomic_DNA"/>
</dbReference>
<feature type="transmembrane region" description="Helical" evidence="1">
    <location>
        <begin position="20"/>
        <end position="38"/>
    </location>
</feature>
<dbReference type="AlphaFoldDB" id="A0A7U8C9A1"/>
<dbReference type="OrthoDB" id="9854819at2"/>
<organism evidence="2 3">
    <name type="scientific">Neptuniibacter caesariensis</name>
    <dbReference type="NCBI Taxonomy" id="207954"/>
    <lineage>
        <taxon>Bacteria</taxon>
        <taxon>Pseudomonadati</taxon>
        <taxon>Pseudomonadota</taxon>
        <taxon>Gammaproteobacteria</taxon>
        <taxon>Oceanospirillales</taxon>
        <taxon>Oceanospirillaceae</taxon>
        <taxon>Neptuniibacter</taxon>
    </lineage>
</organism>
<protein>
    <submittedName>
        <fullName evidence="2">Uncharacterized protein</fullName>
    </submittedName>
</protein>
<dbReference type="RefSeq" id="WP_007019801.1">
    <property type="nucleotide sequence ID" value="NZ_CH724125.1"/>
</dbReference>
<sequence length="102" mass="11653">MSTGLSSSACKNSIEEAVMWSFLIAFIAFISSVMIIFSDESNQNNKSKSLLWDWYWPVLLIFTGKHLSEESKMWRPVFLCSLLYCVGGFYLAEYLGICVKET</sequence>
<keyword evidence="1" id="KW-0812">Transmembrane</keyword>
<reference evidence="2 3" key="1">
    <citation type="submission" date="2006-02" db="EMBL/GenBank/DDBJ databases">
        <authorList>
            <person name="Pinhassi J."/>
            <person name="Pedros-Alio C."/>
            <person name="Ferriera S."/>
            <person name="Johnson J."/>
            <person name="Kravitz S."/>
            <person name="Halpern A."/>
            <person name="Remington K."/>
            <person name="Beeson K."/>
            <person name="Tran B."/>
            <person name="Rogers Y.-H."/>
            <person name="Friedman R."/>
            <person name="Venter J.C."/>
        </authorList>
    </citation>
    <scope>NUCLEOTIDE SEQUENCE [LARGE SCALE GENOMIC DNA]</scope>
    <source>
        <strain evidence="2 3">MED92</strain>
    </source>
</reference>
<keyword evidence="3" id="KW-1185">Reference proteome</keyword>
<comment type="caution">
    <text evidence="2">The sequence shown here is derived from an EMBL/GenBank/DDBJ whole genome shotgun (WGS) entry which is preliminary data.</text>
</comment>